<dbReference type="GO" id="GO:0016787">
    <property type="term" value="F:hydrolase activity"/>
    <property type="evidence" value="ECO:0007669"/>
    <property type="project" value="UniProtKB-UniRule"/>
</dbReference>
<dbReference type="Proteomes" id="UP000315343">
    <property type="component" value="Unassembled WGS sequence"/>
</dbReference>
<dbReference type="InterPro" id="IPR027417">
    <property type="entry name" value="P-loop_NTPase"/>
</dbReference>
<keyword evidence="2 5" id="KW-0378">Hydrolase</keyword>
<protein>
    <submittedName>
        <fullName evidence="7">DNA helicase-2/ATP-dependent DNA helicase PcrA</fullName>
    </submittedName>
</protein>
<dbReference type="InterPro" id="IPR013986">
    <property type="entry name" value="DExx_box_DNA_helicase_dom_sf"/>
</dbReference>
<dbReference type="GO" id="GO:0000725">
    <property type="term" value="P:recombinational repair"/>
    <property type="evidence" value="ECO:0007669"/>
    <property type="project" value="TreeGrafter"/>
</dbReference>
<evidence type="ECO:0000256" key="1">
    <source>
        <dbReference type="ARBA" id="ARBA00022741"/>
    </source>
</evidence>
<dbReference type="GO" id="GO:0003677">
    <property type="term" value="F:DNA binding"/>
    <property type="evidence" value="ECO:0007669"/>
    <property type="project" value="InterPro"/>
</dbReference>
<evidence type="ECO:0000313" key="7">
    <source>
        <dbReference type="EMBL" id="TWH78221.1"/>
    </source>
</evidence>
<dbReference type="AlphaFoldDB" id="A0A562J4U2"/>
<dbReference type="PROSITE" id="PS51198">
    <property type="entry name" value="UVRD_HELICASE_ATP_BIND"/>
    <property type="match status" value="1"/>
</dbReference>
<evidence type="ECO:0000256" key="3">
    <source>
        <dbReference type="ARBA" id="ARBA00022806"/>
    </source>
</evidence>
<dbReference type="InterPro" id="IPR000212">
    <property type="entry name" value="DNA_helicase_UvrD/REP"/>
</dbReference>
<dbReference type="Pfam" id="PF00580">
    <property type="entry name" value="UvrD-helicase"/>
    <property type="match status" value="1"/>
</dbReference>
<dbReference type="InterPro" id="IPR014016">
    <property type="entry name" value="UvrD-like_ATP-bd"/>
</dbReference>
<name>A0A562J4U2_9FIRM</name>
<keyword evidence="3 5" id="KW-0347">Helicase</keyword>
<dbReference type="InterPro" id="IPR027785">
    <property type="entry name" value="UvrD-like_helicase_C"/>
</dbReference>
<comment type="caution">
    <text evidence="7">The sequence shown here is derived from an EMBL/GenBank/DDBJ whole genome shotgun (WGS) entry which is preliminary data.</text>
</comment>
<gene>
    <name evidence="7" type="ORF">LY60_03063</name>
</gene>
<dbReference type="Pfam" id="PF13538">
    <property type="entry name" value="UvrD_C_2"/>
    <property type="match status" value="1"/>
</dbReference>
<dbReference type="GO" id="GO:0043138">
    <property type="term" value="F:3'-5' DNA helicase activity"/>
    <property type="evidence" value="ECO:0007669"/>
    <property type="project" value="TreeGrafter"/>
</dbReference>
<keyword evidence="4 5" id="KW-0067">ATP-binding</keyword>
<dbReference type="SUPFAM" id="SSF52540">
    <property type="entry name" value="P-loop containing nucleoside triphosphate hydrolases"/>
    <property type="match status" value="1"/>
</dbReference>
<dbReference type="NCBIfam" id="NF041464">
    <property type="entry name" value="HelD_BACSU"/>
    <property type="match status" value="1"/>
</dbReference>
<dbReference type="PANTHER" id="PTHR11070:SF17">
    <property type="entry name" value="DNA HELICASE IV"/>
    <property type="match status" value="1"/>
</dbReference>
<dbReference type="InterPro" id="IPR048228">
    <property type="entry name" value="HelD_bacillota"/>
</dbReference>
<evidence type="ECO:0000256" key="4">
    <source>
        <dbReference type="ARBA" id="ARBA00022840"/>
    </source>
</evidence>
<proteinExistence type="predicted"/>
<dbReference type="PANTHER" id="PTHR11070">
    <property type="entry name" value="UVRD / RECB / PCRA DNA HELICASE FAMILY MEMBER"/>
    <property type="match status" value="1"/>
</dbReference>
<dbReference type="GO" id="GO:0005829">
    <property type="term" value="C:cytosol"/>
    <property type="evidence" value="ECO:0007669"/>
    <property type="project" value="TreeGrafter"/>
</dbReference>
<dbReference type="EMBL" id="VLKH01000010">
    <property type="protein sequence ID" value="TWH78221.1"/>
    <property type="molecule type" value="Genomic_DNA"/>
</dbReference>
<evidence type="ECO:0000259" key="6">
    <source>
        <dbReference type="PROSITE" id="PS51198"/>
    </source>
</evidence>
<sequence>MTLRDHPDYEIEQKRLEETVDYIENNIGSSEKNKDLYKAEIKDAYSNLDPTDSSHSYMSIMLHTRLLDELERNFERFVKAKDKPYFARIDFQEEGRNLTEKFYIGKLSLLRPDWEVPMILDWRSPLASVYYDGRLGHVTYLNDLGEEMSGELLLKRQYEIENKQLKNIMDVDITATDTFLQASLGENKDNRLKDIVSTIQAEQNAIIRSDINKPLIVQGVAGSGKTTIALHRIAYLIYTYEKSFYPEEFMIIAPNRLFLNYISGVLPELGADNVKQTTYADYAFELIGNKYKLTDSEEKLVSIINTNHVDSQNSELIKVSAFKGSLAFKNILARYVKEIELGYIPEEDFKLEGCTLMSIKEVKNALLRDYNHLPLYKRFEQIEKHLRFRLDKEKSRIYDEAKLSYDKKIETIRKNEPDSEERRLVIVDLLNIRDAALEKIKRNTKNAVKNYMSQFVKKDLFHYYIEIITSEEKLIALSQGKLSSEFASVVSNYSKKILQMNMVELEDLAPLLYLKHRIMGFENSINIKYVVIDEAQDFSLFQFYVLKKIFNTDFFTILGDLSQGIHSYRSIKDWKMVLEKIFEPDSSRFLKLEQSYRTTIEIMDLANEVIKLIPNDELILAKPVVRHGDVPEATAFETKKEVIAAAQKMVSELMAEGYKSIALIGKTPEECKKIHKELKKELNIKLIEGKEEEYDNTIVIMPSYLSKGLEFDAVIIINIDDVYQEEELDLKLLYVAMTRAQHRLHIYFKKGNNRLLEMLADL</sequence>
<dbReference type="Gene3D" id="3.40.50.300">
    <property type="entry name" value="P-loop containing nucleotide triphosphate hydrolases"/>
    <property type="match status" value="3"/>
</dbReference>
<feature type="binding site" evidence="5">
    <location>
        <begin position="219"/>
        <end position="226"/>
    </location>
    <ligand>
        <name>ATP</name>
        <dbReference type="ChEBI" id="CHEBI:30616"/>
    </ligand>
</feature>
<dbReference type="GO" id="GO:0005524">
    <property type="term" value="F:ATP binding"/>
    <property type="evidence" value="ECO:0007669"/>
    <property type="project" value="UniProtKB-UniRule"/>
</dbReference>
<reference evidence="7 8" key="1">
    <citation type="submission" date="2019-07" db="EMBL/GenBank/DDBJ databases">
        <title>Genomic Encyclopedia of Type Strains, Phase I: the one thousand microbial genomes (KMG-I) project.</title>
        <authorList>
            <person name="Kyrpides N."/>
        </authorList>
    </citation>
    <scope>NUCLEOTIDE SEQUENCE [LARGE SCALE GENOMIC DNA]</scope>
    <source>
        <strain evidence="7 8">DSM 13558</strain>
    </source>
</reference>
<feature type="domain" description="UvrD-like helicase ATP-binding" evidence="6">
    <location>
        <begin position="198"/>
        <end position="599"/>
    </location>
</feature>
<accession>A0A562J4U2</accession>
<keyword evidence="8" id="KW-1185">Reference proteome</keyword>
<dbReference type="RefSeq" id="WP_170226258.1">
    <property type="nucleotide sequence ID" value="NZ_JAYFNS010000025.1"/>
</dbReference>
<organism evidence="7 8">
    <name type="scientific">Sedimentibacter saalensis</name>
    <dbReference type="NCBI Taxonomy" id="130788"/>
    <lineage>
        <taxon>Bacteria</taxon>
        <taxon>Bacillati</taxon>
        <taxon>Bacillota</taxon>
        <taxon>Tissierellia</taxon>
        <taxon>Sedimentibacter</taxon>
    </lineage>
</organism>
<dbReference type="Gene3D" id="1.10.10.160">
    <property type="match status" value="1"/>
</dbReference>
<evidence type="ECO:0000256" key="5">
    <source>
        <dbReference type="PROSITE-ProRule" id="PRU00560"/>
    </source>
</evidence>
<evidence type="ECO:0000313" key="8">
    <source>
        <dbReference type="Proteomes" id="UP000315343"/>
    </source>
</evidence>
<keyword evidence="1 5" id="KW-0547">Nucleotide-binding</keyword>
<evidence type="ECO:0000256" key="2">
    <source>
        <dbReference type="ARBA" id="ARBA00022801"/>
    </source>
</evidence>